<gene>
    <name evidence="1" type="primary">atp8</name>
</gene>
<evidence type="ECO:0000313" key="1">
    <source>
        <dbReference type="EMBL" id="QDH07390.1"/>
    </source>
</evidence>
<dbReference type="AlphaFoldDB" id="A0A513X0D5"/>
<sequence>MPQFSPMSWSVIAFFLVVLILSVYASLWWASFNFYSVSRAGKRVSTSSLFRWGKFCKS</sequence>
<geneLocation type="mitochondrion" evidence="1"/>
<accession>A0A513X0D5</accession>
<reference evidence="1" key="1">
    <citation type="journal article" date="2019" name="Heredity">
        <title>Mesozoic mitogenome rearrangements and freshwater mussel (Bivalvia: Unionoidea) macroevolution.</title>
        <authorList>
            <person name="Froufe E."/>
            <person name="Bolotov I."/>
            <person name="Aldridge D.C."/>
            <person name="Bogan A.E."/>
            <person name="Breton S."/>
            <person name="Gan H.M."/>
            <person name="Kovitvadhi U."/>
            <person name="Kovitvadhi S."/>
            <person name="Riccardi N."/>
            <person name="Secci-Petretto G."/>
            <person name="Sousa R."/>
            <person name="Teixeira A."/>
            <person name="Varandas S."/>
            <person name="Zanatta D."/>
            <person name="Zieritz A."/>
            <person name="Fonseca M.M."/>
            <person name="Lopes-Lima M."/>
        </authorList>
    </citation>
    <scope>NUCLEOTIDE SEQUENCE</scope>
    <source>
        <tissue evidence="1">Gonad tissue</tissue>
    </source>
</reference>
<keyword evidence="1" id="KW-0496">Mitochondrion</keyword>
<protein>
    <submittedName>
        <fullName evidence="1">ATP synthase F0 subunit 8</fullName>
    </submittedName>
</protein>
<organism evidence="1">
    <name type="scientific">Microcondylaea bonellii</name>
    <dbReference type="NCBI Taxonomy" id="1678567"/>
    <lineage>
        <taxon>Eukaryota</taxon>
        <taxon>Metazoa</taxon>
        <taxon>Spiralia</taxon>
        <taxon>Lophotrochozoa</taxon>
        <taxon>Mollusca</taxon>
        <taxon>Bivalvia</taxon>
        <taxon>Autobranchia</taxon>
        <taxon>Heteroconchia</taxon>
        <taxon>Palaeoheterodonta</taxon>
        <taxon>Unionida</taxon>
        <taxon>Unionoidea</taxon>
        <taxon>Unionidae</taxon>
        <taxon>Gonideinae</taxon>
        <taxon>Microcondylaea</taxon>
    </lineage>
</organism>
<dbReference type="EMBL" id="MK994773">
    <property type="protein sequence ID" value="QDH07390.1"/>
    <property type="molecule type" value="Genomic_DNA"/>
</dbReference>
<proteinExistence type="predicted"/>
<name>A0A513X0D5_9BIVA</name>